<keyword evidence="1" id="KW-1133">Transmembrane helix</keyword>
<feature type="transmembrane region" description="Helical" evidence="1">
    <location>
        <begin position="226"/>
        <end position="245"/>
    </location>
</feature>
<keyword evidence="1" id="KW-0812">Transmembrane</keyword>
<keyword evidence="4" id="KW-1185">Reference proteome</keyword>
<sequence length="311" mass="34304">MSGADSTTATVYDIAPTILSRYASTTLFIFDILISITDEVEYVWKAKWTVPKVLYFISRYFGLAAAIFSCALNPVARSPESCSRYSIFNTTWLLLGSAIGDALLLLRVLALFADQQKTRLAVKIAYGVTYAIETAFLIYYLVHPSYAQPGSTAYAGNLGCVVTALTNNATKPTISDIILAIASVPIITFNALLVILVFKNILPAYRRNVAVGVYTPLYVALLRDGAMYFVLIAASGIFIIISPIVWYNRPDRNNAGVPWFMVLTPVAASRLYLNLRASAGKSREVTEFEEIEEEINFSIPRTETTLTDSRP</sequence>
<accession>M5FXJ3</accession>
<proteinExistence type="predicted"/>
<dbReference type="InterPro" id="IPR045340">
    <property type="entry name" value="DUF6533"/>
</dbReference>
<evidence type="ECO:0000313" key="3">
    <source>
        <dbReference type="EMBL" id="EJU02736.1"/>
    </source>
</evidence>
<evidence type="ECO:0000313" key="4">
    <source>
        <dbReference type="Proteomes" id="UP000030653"/>
    </source>
</evidence>
<reference evidence="3 4" key="1">
    <citation type="journal article" date="2012" name="Science">
        <title>The Paleozoic origin of enzymatic lignin decomposition reconstructed from 31 fungal genomes.</title>
        <authorList>
            <person name="Floudas D."/>
            <person name="Binder M."/>
            <person name="Riley R."/>
            <person name="Barry K."/>
            <person name="Blanchette R.A."/>
            <person name="Henrissat B."/>
            <person name="Martinez A.T."/>
            <person name="Otillar R."/>
            <person name="Spatafora J.W."/>
            <person name="Yadav J.S."/>
            <person name="Aerts A."/>
            <person name="Benoit I."/>
            <person name="Boyd A."/>
            <person name="Carlson A."/>
            <person name="Copeland A."/>
            <person name="Coutinho P.M."/>
            <person name="de Vries R.P."/>
            <person name="Ferreira P."/>
            <person name="Findley K."/>
            <person name="Foster B."/>
            <person name="Gaskell J."/>
            <person name="Glotzer D."/>
            <person name="Gorecki P."/>
            <person name="Heitman J."/>
            <person name="Hesse C."/>
            <person name="Hori C."/>
            <person name="Igarashi K."/>
            <person name="Jurgens J.A."/>
            <person name="Kallen N."/>
            <person name="Kersten P."/>
            <person name="Kohler A."/>
            <person name="Kuees U."/>
            <person name="Kumar T.K.A."/>
            <person name="Kuo A."/>
            <person name="LaButti K."/>
            <person name="Larrondo L.F."/>
            <person name="Lindquist E."/>
            <person name="Ling A."/>
            <person name="Lombard V."/>
            <person name="Lucas S."/>
            <person name="Lundell T."/>
            <person name="Martin R."/>
            <person name="McLaughlin D.J."/>
            <person name="Morgenstern I."/>
            <person name="Morin E."/>
            <person name="Murat C."/>
            <person name="Nagy L.G."/>
            <person name="Nolan M."/>
            <person name="Ohm R.A."/>
            <person name="Patyshakuliyeva A."/>
            <person name="Rokas A."/>
            <person name="Ruiz-Duenas F.J."/>
            <person name="Sabat G."/>
            <person name="Salamov A."/>
            <person name="Samejima M."/>
            <person name="Schmutz J."/>
            <person name="Slot J.C."/>
            <person name="St John F."/>
            <person name="Stenlid J."/>
            <person name="Sun H."/>
            <person name="Sun S."/>
            <person name="Syed K."/>
            <person name="Tsang A."/>
            <person name="Wiebenga A."/>
            <person name="Young D."/>
            <person name="Pisabarro A."/>
            <person name="Eastwood D.C."/>
            <person name="Martin F."/>
            <person name="Cullen D."/>
            <person name="Grigoriev I.V."/>
            <person name="Hibbett D.S."/>
        </authorList>
    </citation>
    <scope>NUCLEOTIDE SEQUENCE [LARGE SCALE GENOMIC DNA]</scope>
    <source>
        <strain evidence="3 4">DJM-731 SS1</strain>
    </source>
</reference>
<evidence type="ECO:0000259" key="2">
    <source>
        <dbReference type="Pfam" id="PF20151"/>
    </source>
</evidence>
<dbReference type="GeneID" id="63685129"/>
<keyword evidence="1" id="KW-0472">Membrane</keyword>
<dbReference type="OrthoDB" id="3349377at2759"/>
<dbReference type="HOGENOM" id="CLU_035509_10_2_1"/>
<gene>
    <name evidence="3" type="ORF">DACRYDRAFT_115731</name>
</gene>
<dbReference type="Proteomes" id="UP000030653">
    <property type="component" value="Unassembled WGS sequence"/>
</dbReference>
<feature type="transmembrane region" description="Helical" evidence="1">
    <location>
        <begin position="53"/>
        <end position="72"/>
    </location>
</feature>
<feature type="transmembrane region" description="Helical" evidence="1">
    <location>
        <begin position="92"/>
        <end position="112"/>
    </location>
</feature>
<protein>
    <recommendedName>
        <fullName evidence="2">DUF6533 domain-containing protein</fullName>
    </recommendedName>
</protein>
<dbReference type="RefSeq" id="XP_040629630.1">
    <property type="nucleotide sequence ID" value="XM_040770067.1"/>
</dbReference>
<dbReference type="OMA" id="YIRIAGF"/>
<evidence type="ECO:0000256" key="1">
    <source>
        <dbReference type="SAM" id="Phobius"/>
    </source>
</evidence>
<feature type="transmembrane region" description="Helical" evidence="1">
    <location>
        <begin position="124"/>
        <end position="142"/>
    </location>
</feature>
<dbReference type="EMBL" id="JH795861">
    <property type="protein sequence ID" value="EJU02736.1"/>
    <property type="molecule type" value="Genomic_DNA"/>
</dbReference>
<name>M5FXJ3_DACPD</name>
<feature type="transmembrane region" description="Helical" evidence="1">
    <location>
        <begin position="177"/>
        <end position="198"/>
    </location>
</feature>
<feature type="transmembrane region" description="Helical" evidence="1">
    <location>
        <begin position="257"/>
        <end position="273"/>
    </location>
</feature>
<organism evidence="3 4">
    <name type="scientific">Dacryopinax primogenitus (strain DJM 731)</name>
    <name type="common">Brown rot fungus</name>
    <dbReference type="NCBI Taxonomy" id="1858805"/>
    <lineage>
        <taxon>Eukaryota</taxon>
        <taxon>Fungi</taxon>
        <taxon>Dikarya</taxon>
        <taxon>Basidiomycota</taxon>
        <taxon>Agaricomycotina</taxon>
        <taxon>Dacrymycetes</taxon>
        <taxon>Dacrymycetales</taxon>
        <taxon>Dacrymycetaceae</taxon>
        <taxon>Dacryopinax</taxon>
    </lineage>
</organism>
<dbReference type="AlphaFoldDB" id="M5FXJ3"/>
<dbReference type="Pfam" id="PF20151">
    <property type="entry name" value="DUF6533"/>
    <property type="match status" value="1"/>
</dbReference>
<feature type="domain" description="DUF6533" evidence="2">
    <location>
        <begin position="23"/>
        <end position="64"/>
    </location>
</feature>